<dbReference type="eggNOG" id="ENOG5031BPG">
    <property type="taxonomic scope" value="Bacteria"/>
</dbReference>
<comment type="caution">
    <text evidence="3">The sequence shown here is derived from an EMBL/GenBank/DDBJ whole genome shotgun (WGS) entry which is preliminary data.</text>
</comment>
<dbReference type="EMBL" id="ADMC01000023">
    <property type="protein sequence ID" value="EHP47158.1"/>
    <property type="molecule type" value="Genomic_DNA"/>
</dbReference>
<dbReference type="STRING" id="742817.HMPREF9449_01765"/>
<accession>H1DHM9</accession>
<dbReference type="Gene3D" id="2.30.180.10">
    <property type="entry name" value="FAS1 domain"/>
    <property type="match status" value="1"/>
</dbReference>
<evidence type="ECO:0000259" key="2">
    <source>
        <dbReference type="PROSITE" id="PS50213"/>
    </source>
</evidence>
<dbReference type="PATRIC" id="fig|742817.3.peg.1882"/>
<keyword evidence="1" id="KW-0732">Signal</keyword>
<evidence type="ECO:0000313" key="4">
    <source>
        <dbReference type="Proteomes" id="UP000004892"/>
    </source>
</evidence>
<sequence length="215" mass="24358">MKTYSIILALSITLFLFVSCEDNFHDTGKANGVFNGTIWEYLNSDPKNYSDLVILIQHAGLEPLLDGKVSDNPELTFFAPTNFSIYQFLFKTVDNENNRIYQSVSDIPVEMAREMILSYIIPGRRMRESFNYEIKGTNEGGSLCTTLTNLELRVYRIHGDFYDVPDIGADILAIHFIQTGFKSSIASSDHQTDNGIVHSLDYDFLLVNPVVHLNE</sequence>
<dbReference type="InterPro" id="IPR036378">
    <property type="entry name" value="FAS1_dom_sf"/>
</dbReference>
<feature type="chain" id="PRO_5003548971" description="FAS1 domain-containing protein" evidence="1">
    <location>
        <begin position="21"/>
        <end position="215"/>
    </location>
</feature>
<dbReference type="PROSITE" id="PS50213">
    <property type="entry name" value="FAS1"/>
    <property type="match status" value="1"/>
</dbReference>
<proteinExistence type="predicted"/>
<dbReference type="Pfam" id="PF02469">
    <property type="entry name" value="Fasciclin"/>
    <property type="match status" value="1"/>
</dbReference>
<keyword evidence="4" id="KW-1185">Reference proteome</keyword>
<gene>
    <name evidence="3" type="ORF">HMPREF9449_01765</name>
</gene>
<dbReference type="Proteomes" id="UP000004892">
    <property type="component" value="Unassembled WGS sequence"/>
</dbReference>
<feature type="domain" description="FAS1" evidence="2">
    <location>
        <begin position="35"/>
        <end position="204"/>
    </location>
</feature>
<feature type="signal peptide" evidence="1">
    <location>
        <begin position="1"/>
        <end position="20"/>
    </location>
</feature>
<dbReference type="SUPFAM" id="SSF82153">
    <property type="entry name" value="FAS1 domain"/>
    <property type="match status" value="1"/>
</dbReference>
<dbReference type="InterPro" id="IPR000782">
    <property type="entry name" value="FAS1_domain"/>
</dbReference>
<organism evidence="3 4">
    <name type="scientific">Odoribacter laneus YIT 12061</name>
    <dbReference type="NCBI Taxonomy" id="742817"/>
    <lineage>
        <taxon>Bacteria</taxon>
        <taxon>Pseudomonadati</taxon>
        <taxon>Bacteroidota</taxon>
        <taxon>Bacteroidia</taxon>
        <taxon>Bacteroidales</taxon>
        <taxon>Odoribacteraceae</taxon>
        <taxon>Odoribacter</taxon>
    </lineage>
</organism>
<evidence type="ECO:0000256" key="1">
    <source>
        <dbReference type="SAM" id="SignalP"/>
    </source>
</evidence>
<dbReference type="AlphaFoldDB" id="H1DHM9"/>
<dbReference type="GeneID" id="98069330"/>
<protein>
    <recommendedName>
        <fullName evidence="2">FAS1 domain-containing protein</fullName>
    </recommendedName>
</protein>
<evidence type="ECO:0000313" key="3">
    <source>
        <dbReference type="EMBL" id="EHP47158.1"/>
    </source>
</evidence>
<dbReference type="RefSeq" id="WP_009136913.1">
    <property type="nucleotide sequence ID" value="NZ_JH594596.1"/>
</dbReference>
<name>H1DHM9_9BACT</name>
<reference evidence="3 4" key="1">
    <citation type="submission" date="2012-01" db="EMBL/GenBank/DDBJ databases">
        <title>The Genome Sequence of Odoribacter laneus YIT 12061.</title>
        <authorList>
            <consortium name="The Broad Institute Genome Sequencing Platform"/>
            <person name="Earl A."/>
            <person name="Ward D."/>
            <person name="Feldgarden M."/>
            <person name="Gevers D."/>
            <person name="Morotomi M."/>
            <person name="Young S.K."/>
            <person name="Zeng Q."/>
            <person name="Gargeya S."/>
            <person name="Fitzgerald M."/>
            <person name="Haas B."/>
            <person name="Abouelleil A."/>
            <person name="Alvarado L."/>
            <person name="Arachchi H.M."/>
            <person name="Berlin A."/>
            <person name="Chapman S.B."/>
            <person name="Gearin G."/>
            <person name="Goldberg J."/>
            <person name="Griggs A."/>
            <person name="Gujja S."/>
            <person name="Hansen M."/>
            <person name="Heiman D."/>
            <person name="Howarth C."/>
            <person name="Larimer J."/>
            <person name="Lui A."/>
            <person name="MacDonald P.J.P."/>
            <person name="McCowen C."/>
            <person name="Montmayeur A."/>
            <person name="Murphy C."/>
            <person name="Neiman D."/>
            <person name="Pearson M."/>
            <person name="Priest M."/>
            <person name="Roberts A."/>
            <person name="Saif S."/>
            <person name="Shea T."/>
            <person name="Sisk P."/>
            <person name="Stolte C."/>
            <person name="Sykes S."/>
            <person name="Wortman J."/>
            <person name="Nusbaum C."/>
            <person name="Birren B."/>
        </authorList>
    </citation>
    <scope>NUCLEOTIDE SEQUENCE [LARGE SCALE GENOMIC DNA]</scope>
    <source>
        <strain evidence="3 4">YIT 12061</strain>
    </source>
</reference>
<dbReference type="HOGENOM" id="CLU_102929_0_0_10"/>
<dbReference type="PROSITE" id="PS51257">
    <property type="entry name" value="PROKAR_LIPOPROTEIN"/>
    <property type="match status" value="1"/>
</dbReference>